<evidence type="ECO:0000256" key="1">
    <source>
        <dbReference type="ARBA" id="ARBA00001947"/>
    </source>
</evidence>
<keyword evidence="7" id="KW-1185">Reference proteome</keyword>
<evidence type="ECO:0000313" key="6">
    <source>
        <dbReference type="EMBL" id="GAA3938191.1"/>
    </source>
</evidence>
<protein>
    <submittedName>
        <fullName evidence="6">Alcohol dehydrogenase family protein</fullName>
    </submittedName>
</protein>
<dbReference type="PANTHER" id="PTHR42813:SF7">
    <property type="entry name" value="ALCOHOL DEHYDROGENASE (ZN-DEPENDENT)-RELATED"/>
    <property type="match status" value="1"/>
</dbReference>
<name>A0ABP7N6I2_9GAMM</name>
<evidence type="ECO:0000313" key="7">
    <source>
        <dbReference type="Proteomes" id="UP001501565"/>
    </source>
</evidence>
<evidence type="ECO:0000259" key="5">
    <source>
        <dbReference type="Pfam" id="PF08240"/>
    </source>
</evidence>
<comment type="cofactor">
    <cofactor evidence="1">
        <name>Zn(2+)</name>
        <dbReference type="ChEBI" id="CHEBI:29105"/>
    </cofactor>
</comment>
<dbReference type="SUPFAM" id="SSF51735">
    <property type="entry name" value="NAD(P)-binding Rossmann-fold domains"/>
    <property type="match status" value="1"/>
</dbReference>
<dbReference type="Gene3D" id="3.40.50.720">
    <property type="entry name" value="NAD(P)-binding Rossmann-like Domain"/>
    <property type="match status" value="1"/>
</dbReference>
<organism evidence="6 7">
    <name type="scientific">Litoribacillus peritrichatus</name>
    <dbReference type="NCBI Taxonomy" id="718191"/>
    <lineage>
        <taxon>Bacteria</taxon>
        <taxon>Pseudomonadati</taxon>
        <taxon>Pseudomonadota</taxon>
        <taxon>Gammaproteobacteria</taxon>
        <taxon>Oceanospirillales</taxon>
        <taxon>Oceanospirillaceae</taxon>
        <taxon>Litoribacillus</taxon>
    </lineage>
</organism>
<proteinExistence type="predicted"/>
<dbReference type="Gene3D" id="3.90.180.10">
    <property type="entry name" value="Medium-chain alcohol dehydrogenases, catalytic domain"/>
    <property type="match status" value="1"/>
</dbReference>
<dbReference type="InterPro" id="IPR013154">
    <property type="entry name" value="ADH-like_N"/>
</dbReference>
<feature type="domain" description="Alcohol dehydrogenase-like N-terminal" evidence="5">
    <location>
        <begin position="25"/>
        <end position="144"/>
    </location>
</feature>
<accession>A0ABP7N6I2</accession>
<keyword evidence="3" id="KW-0862">Zinc</keyword>
<dbReference type="RefSeq" id="WP_344800212.1">
    <property type="nucleotide sequence ID" value="NZ_BAABBN010000012.1"/>
</dbReference>
<dbReference type="InterPro" id="IPR011032">
    <property type="entry name" value="GroES-like_sf"/>
</dbReference>
<sequence length="342" mass="37232">MRSLFFEGINQVGWRDIKEPQVMSDHEVLVQTIAASTCYVDNMIISGKSPFEPPFAIGHESVARIIDKGEAVTEFEIGDVVAVPYHRSCGECPSCSNKKPLNCDSKQTPLIPAYGMPDGENFGGMFTERYRVPYADHALIKIPDGLDPISAVAAGDTLTDAWSTVVPHVRNKPEAKVLITSNAGYGLYAVQWAIAAGAGLVTYVDDDPTRLAVASELGASTVVWVDGIELPPIYDVIVNERQGAESLRLCLLAAAPGAVCENVVIFFEDVPIPIGQMHYSGVTLRSSFCPSRNYMPEVIQDLANGMINPRLVESEIVALEDVPKRFVLPSHKPIVLFEETPE</sequence>
<dbReference type="InterPro" id="IPR013149">
    <property type="entry name" value="ADH-like_C"/>
</dbReference>
<evidence type="ECO:0000259" key="4">
    <source>
        <dbReference type="Pfam" id="PF00107"/>
    </source>
</evidence>
<keyword evidence="2" id="KW-0479">Metal-binding</keyword>
<gene>
    <name evidence="6" type="ORF">GCM10022277_38070</name>
</gene>
<dbReference type="Pfam" id="PF08240">
    <property type="entry name" value="ADH_N"/>
    <property type="match status" value="1"/>
</dbReference>
<evidence type="ECO:0000256" key="3">
    <source>
        <dbReference type="ARBA" id="ARBA00022833"/>
    </source>
</evidence>
<dbReference type="SUPFAM" id="SSF50129">
    <property type="entry name" value="GroES-like"/>
    <property type="match status" value="1"/>
</dbReference>
<dbReference type="Pfam" id="PF00107">
    <property type="entry name" value="ADH_zinc_N"/>
    <property type="match status" value="1"/>
</dbReference>
<dbReference type="EMBL" id="BAABBN010000012">
    <property type="protein sequence ID" value="GAA3938191.1"/>
    <property type="molecule type" value="Genomic_DNA"/>
</dbReference>
<dbReference type="Proteomes" id="UP001501565">
    <property type="component" value="Unassembled WGS sequence"/>
</dbReference>
<dbReference type="InterPro" id="IPR036291">
    <property type="entry name" value="NAD(P)-bd_dom_sf"/>
</dbReference>
<dbReference type="PANTHER" id="PTHR42813">
    <property type="entry name" value="ZINC-TYPE ALCOHOL DEHYDROGENASE-LIKE"/>
    <property type="match status" value="1"/>
</dbReference>
<reference evidence="7" key="1">
    <citation type="journal article" date="2019" name="Int. J. Syst. Evol. Microbiol.">
        <title>The Global Catalogue of Microorganisms (GCM) 10K type strain sequencing project: providing services to taxonomists for standard genome sequencing and annotation.</title>
        <authorList>
            <consortium name="The Broad Institute Genomics Platform"/>
            <consortium name="The Broad Institute Genome Sequencing Center for Infectious Disease"/>
            <person name="Wu L."/>
            <person name="Ma J."/>
        </authorList>
    </citation>
    <scope>NUCLEOTIDE SEQUENCE [LARGE SCALE GENOMIC DNA]</scope>
    <source>
        <strain evidence="7">JCM 17551</strain>
    </source>
</reference>
<evidence type="ECO:0000256" key="2">
    <source>
        <dbReference type="ARBA" id="ARBA00022723"/>
    </source>
</evidence>
<comment type="caution">
    <text evidence="6">The sequence shown here is derived from an EMBL/GenBank/DDBJ whole genome shotgun (WGS) entry which is preliminary data.</text>
</comment>
<feature type="domain" description="Alcohol dehydrogenase-like C-terminal" evidence="4">
    <location>
        <begin position="186"/>
        <end position="303"/>
    </location>
</feature>